<protein>
    <recommendedName>
        <fullName evidence="2">DUF427 domain-containing protein</fullName>
    </recommendedName>
</protein>
<accession>A0A2G1VW59</accession>
<evidence type="ECO:0000259" key="2">
    <source>
        <dbReference type="Pfam" id="PF04248"/>
    </source>
</evidence>
<dbReference type="Proteomes" id="UP000229433">
    <property type="component" value="Unassembled WGS sequence"/>
</dbReference>
<proteinExistence type="predicted"/>
<dbReference type="AlphaFoldDB" id="A0A2G1VW59"/>
<feature type="compositionally biased region" description="Basic and acidic residues" evidence="1">
    <location>
        <begin position="1"/>
        <end position="16"/>
    </location>
</feature>
<dbReference type="Pfam" id="PF04248">
    <property type="entry name" value="NTP_transf_9"/>
    <property type="match status" value="1"/>
</dbReference>
<comment type="caution">
    <text evidence="3">The sequence shown here is derived from an EMBL/GenBank/DDBJ whole genome shotgun (WGS) entry which is preliminary data.</text>
</comment>
<feature type="region of interest" description="Disordered" evidence="1">
    <location>
        <begin position="1"/>
        <end position="30"/>
    </location>
</feature>
<dbReference type="OrthoDB" id="119916at2"/>
<evidence type="ECO:0000313" key="4">
    <source>
        <dbReference type="Proteomes" id="UP000229433"/>
    </source>
</evidence>
<feature type="domain" description="DUF427" evidence="2">
    <location>
        <begin position="57"/>
        <end position="145"/>
    </location>
</feature>
<dbReference type="InterPro" id="IPR038694">
    <property type="entry name" value="DUF427_sf"/>
</dbReference>
<sequence length="186" mass="21070">MSKERKVPEWLKKSRESWSNTGSKRPPFAEIPKAGQRSVWDFPRTPVIEKVTKPVLVKHQDHILAESQNALAVLETASPPTYYIPNSDIDTSLLIKMEGKTSMCEWKGSATYWALKDNPGKPVAWSYPSPFPVFEALKEHLAFYPQNLECFVDGEQVKAQDSAFYAGWITPDLTGPFKGEKGTEHW</sequence>
<dbReference type="RefSeq" id="WP_099644551.1">
    <property type="nucleotide sequence ID" value="NZ_KZ319287.1"/>
</dbReference>
<dbReference type="EMBL" id="NQXA01000001">
    <property type="protein sequence ID" value="PHQ31012.1"/>
    <property type="molecule type" value="Genomic_DNA"/>
</dbReference>
<dbReference type="InterPro" id="IPR007361">
    <property type="entry name" value="DUF427"/>
</dbReference>
<reference evidence="3 4" key="1">
    <citation type="submission" date="2017-08" db="EMBL/GenBank/DDBJ databases">
        <title>The whole genome shortgun sequences of strain Leeuwenhoekiella nanhaiensis G18 from the South China Sea.</title>
        <authorList>
            <person name="Liu Q."/>
        </authorList>
    </citation>
    <scope>NUCLEOTIDE SEQUENCE [LARGE SCALE GENOMIC DNA]</scope>
    <source>
        <strain evidence="3 4">G18</strain>
    </source>
</reference>
<dbReference type="Gene3D" id="2.170.150.40">
    <property type="entry name" value="Domain of unknown function (DUF427)"/>
    <property type="match status" value="1"/>
</dbReference>
<name>A0A2G1VW59_9FLAO</name>
<gene>
    <name evidence="3" type="ORF">CJ305_01955</name>
</gene>
<evidence type="ECO:0000256" key="1">
    <source>
        <dbReference type="SAM" id="MobiDB-lite"/>
    </source>
</evidence>
<keyword evidence="4" id="KW-1185">Reference proteome</keyword>
<dbReference type="PANTHER" id="PTHR43058">
    <property type="entry name" value="SLR0655 PROTEIN"/>
    <property type="match status" value="1"/>
</dbReference>
<organism evidence="3 4">
    <name type="scientific">Leeuwenhoekiella nanhaiensis</name>
    <dbReference type="NCBI Taxonomy" id="1655491"/>
    <lineage>
        <taxon>Bacteria</taxon>
        <taxon>Pseudomonadati</taxon>
        <taxon>Bacteroidota</taxon>
        <taxon>Flavobacteriia</taxon>
        <taxon>Flavobacteriales</taxon>
        <taxon>Flavobacteriaceae</taxon>
        <taxon>Leeuwenhoekiella</taxon>
    </lineage>
</organism>
<evidence type="ECO:0000313" key="3">
    <source>
        <dbReference type="EMBL" id="PHQ31012.1"/>
    </source>
</evidence>
<dbReference type="PANTHER" id="PTHR43058:SF1">
    <property type="entry name" value="DUF427 DOMAIN-CONTAINING PROTEIN"/>
    <property type="match status" value="1"/>
</dbReference>